<dbReference type="OrthoDB" id="7605542at2"/>
<evidence type="ECO:0000313" key="8">
    <source>
        <dbReference type="EMBL" id="TRD11410.1"/>
    </source>
</evidence>
<comment type="similarity">
    <text evidence="2">Belongs to the polysaccharide synthase family.</text>
</comment>
<evidence type="ECO:0000256" key="5">
    <source>
        <dbReference type="ARBA" id="ARBA00022989"/>
    </source>
</evidence>
<keyword evidence="4 7" id="KW-0812">Transmembrane</keyword>
<keyword evidence="9" id="KW-1185">Reference proteome</keyword>
<name>A0A547PB93_9SPHN</name>
<keyword evidence="6 7" id="KW-0472">Membrane</keyword>
<gene>
    <name evidence="8" type="ORF">FGU71_05770</name>
</gene>
<accession>A0A547PB93</accession>
<feature type="transmembrane region" description="Helical" evidence="7">
    <location>
        <begin position="338"/>
        <end position="361"/>
    </location>
</feature>
<keyword evidence="3" id="KW-1003">Cell membrane</keyword>
<dbReference type="InterPro" id="IPR050833">
    <property type="entry name" value="Poly_Biosynth_Transport"/>
</dbReference>
<feature type="transmembrane region" description="Helical" evidence="7">
    <location>
        <begin position="127"/>
        <end position="151"/>
    </location>
</feature>
<protein>
    <recommendedName>
        <fullName evidence="10">Lipopolysaccharide biosynthesis protein</fullName>
    </recommendedName>
</protein>
<feature type="transmembrane region" description="Helical" evidence="7">
    <location>
        <begin position="303"/>
        <end position="326"/>
    </location>
</feature>
<comment type="caution">
    <text evidence="8">The sequence shown here is derived from an EMBL/GenBank/DDBJ whole genome shotgun (WGS) entry which is preliminary data.</text>
</comment>
<feature type="transmembrane region" description="Helical" evidence="7">
    <location>
        <begin position="259"/>
        <end position="282"/>
    </location>
</feature>
<evidence type="ECO:0000256" key="7">
    <source>
        <dbReference type="SAM" id="Phobius"/>
    </source>
</evidence>
<feature type="transmembrane region" description="Helical" evidence="7">
    <location>
        <begin position="461"/>
        <end position="481"/>
    </location>
</feature>
<dbReference type="EMBL" id="VHJK01000001">
    <property type="protein sequence ID" value="TRD11410.1"/>
    <property type="molecule type" value="Genomic_DNA"/>
</dbReference>
<evidence type="ECO:0000256" key="2">
    <source>
        <dbReference type="ARBA" id="ARBA00007430"/>
    </source>
</evidence>
<feature type="transmembrane region" description="Helical" evidence="7">
    <location>
        <begin position="428"/>
        <end position="449"/>
    </location>
</feature>
<dbReference type="PANTHER" id="PTHR30250:SF10">
    <property type="entry name" value="LIPOPOLYSACCHARIDE BIOSYNTHESIS PROTEIN WZXC"/>
    <property type="match status" value="1"/>
</dbReference>
<dbReference type="PANTHER" id="PTHR30250">
    <property type="entry name" value="PST FAMILY PREDICTED COLANIC ACID TRANSPORTER"/>
    <property type="match status" value="1"/>
</dbReference>
<dbReference type="Pfam" id="PF13440">
    <property type="entry name" value="Polysacc_synt_3"/>
    <property type="match status" value="1"/>
</dbReference>
<feature type="transmembrane region" description="Helical" evidence="7">
    <location>
        <begin position="56"/>
        <end position="77"/>
    </location>
</feature>
<dbReference type="RefSeq" id="WP_142787675.1">
    <property type="nucleotide sequence ID" value="NZ_VHJK01000001.1"/>
</dbReference>
<dbReference type="Proteomes" id="UP000316343">
    <property type="component" value="Unassembled WGS sequence"/>
</dbReference>
<feature type="transmembrane region" description="Helical" evidence="7">
    <location>
        <begin position="26"/>
        <end position="50"/>
    </location>
</feature>
<evidence type="ECO:0000256" key="6">
    <source>
        <dbReference type="ARBA" id="ARBA00023136"/>
    </source>
</evidence>
<dbReference type="AlphaFoldDB" id="A0A547PB93"/>
<organism evidence="8 9">
    <name type="scientific">Erythrobacter insulae</name>
    <dbReference type="NCBI Taxonomy" id="2584124"/>
    <lineage>
        <taxon>Bacteria</taxon>
        <taxon>Pseudomonadati</taxon>
        <taxon>Pseudomonadota</taxon>
        <taxon>Alphaproteobacteria</taxon>
        <taxon>Sphingomonadales</taxon>
        <taxon>Erythrobacteraceae</taxon>
        <taxon>Erythrobacter/Porphyrobacter group</taxon>
        <taxon>Erythrobacter</taxon>
    </lineage>
</organism>
<evidence type="ECO:0000256" key="1">
    <source>
        <dbReference type="ARBA" id="ARBA00004651"/>
    </source>
</evidence>
<keyword evidence="5 7" id="KW-1133">Transmembrane helix</keyword>
<evidence type="ECO:0000256" key="3">
    <source>
        <dbReference type="ARBA" id="ARBA00022475"/>
    </source>
</evidence>
<evidence type="ECO:0008006" key="10">
    <source>
        <dbReference type="Google" id="ProtNLM"/>
    </source>
</evidence>
<proteinExistence type="inferred from homology"/>
<comment type="subcellular location">
    <subcellularLocation>
        <location evidence="1">Cell membrane</location>
        <topology evidence="1">Multi-pass membrane protein</topology>
    </subcellularLocation>
</comment>
<sequence length="504" mass="53896">MTCDDESAGNAHPAAKGYAKTAAIGMVWVSAAIAVAKLLSFISQIILGYILSVETYAVFGLAAATLALVAGFQNSSVAKVLIQKGENFDELFPEYSALAFQFGILGAVILTALGFGLQFYYEMPALFPVLAITALSVPILAANTILIADLSHSLQFRRINQAEIFRSLIYAIILVSAAWWGAGFLTVAIATSFAAIIAHLYLRSLVRQSPTYFRVSMRAIWNLLNANRPAIAAGFLIALAMRADYLVLGRILEPELLGFYTFGFMLVASLMQPISTGINQVMMPIFAKQQKNSSELASSLDRYTLVTSLLASVFCLALMGLAPSLIHLAWGGKWDGSQIVILALLFAMPFRFVATIAGVAFEATGTWGLRNRLLGLQAILLATFAGVGAVYGGLQGAILGVIIQRILSGVVDFAAAKQFLQQTPLSTASFLIRCFAPFLFGSAALAAQIGVVNKSTSAEILLISLYTAAAVALTTVLMFVFNPSLRRDVIALAGFAAQKLRRES</sequence>
<reference evidence="8 9" key="1">
    <citation type="submission" date="2019-06" db="EMBL/GenBank/DDBJ databases">
        <title>Erythrobacter insulae sp. nov., isolated from a tidal flat.</title>
        <authorList>
            <person name="Yoon J.-H."/>
        </authorList>
    </citation>
    <scope>NUCLEOTIDE SEQUENCE [LARGE SCALE GENOMIC DNA]</scope>
    <source>
        <strain evidence="8 9">JBTF-M21</strain>
    </source>
</reference>
<evidence type="ECO:0000313" key="9">
    <source>
        <dbReference type="Proteomes" id="UP000316343"/>
    </source>
</evidence>
<evidence type="ECO:0000256" key="4">
    <source>
        <dbReference type="ARBA" id="ARBA00022692"/>
    </source>
</evidence>
<feature type="transmembrane region" description="Helical" evidence="7">
    <location>
        <begin position="163"/>
        <end position="181"/>
    </location>
</feature>
<feature type="transmembrane region" description="Helical" evidence="7">
    <location>
        <begin position="98"/>
        <end position="121"/>
    </location>
</feature>
<feature type="transmembrane region" description="Helical" evidence="7">
    <location>
        <begin position="226"/>
        <end position="247"/>
    </location>
</feature>
<dbReference type="GO" id="GO:0005886">
    <property type="term" value="C:plasma membrane"/>
    <property type="evidence" value="ECO:0007669"/>
    <property type="project" value="UniProtKB-SubCell"/>
</dbReference>